<keyword evidence="2 4" id="KW-1133">Transmembrane helix</keyword>
<accession>A0A9P4R7B5</accession>
<evidence type="ECO:0000256" key="4">
    <source>
        <dbReference type="RuleBase" id="RU367022"/>
    </source>
</evidence>
<dbReference type="PANTHER" id="PTHR12483:SF79">
    <property type="entry name" value="COPPER TRANSPORT PROTEIN"/>
    <property type="match status" value="1"/>
</dbReference>
<dbReference type="Proteomes" id="UP000799444">
    <property type="component" value="Unassembled WGS sequence"/>
</dbReference>
<comment type="similarity">
    <text evidence="4">Belongs to the copper transporter (Ctr) (TC 1.A.56) family. SLC31A subfamily.</text>
</comment>
<dbReference type="Pfam" id="PF04145">
    <property type="entry name" value="Ctr"/>
    <property type="match status" value="1"/>
</dbReference>
<comment type="subcellular location">
    <subcellularLocation>
        <location evidence="4">Membrane</location>
        <topology evidence="4">Multi-pass membrane protein</topology>
    </subcellularLocation>
</comment>
<gene>
    <name evidence="5" type="ORF">EJ04DRAFT_558582</name>
</gene>
<evidence type="ECO:0000256" key="3">
    <source>
        <dbReference type="ARBA" id="ARBA00023136"/>
    </source>
</evidence>
<keyword evidence="4" id="KW-0187">Copper transport</keyword>
<keyword evidence="4" id="KW-0186">Copper</keyword>
<evidence type="ECO:0000313" key="5">
    <source>
        <dbReference type="EMBL" id="KAF2740583.1"/>
    </source>
</evidence>
<reference evidence="5" key="1">
    <citation type="journal article" date="2020" name="Stud. Mycol.">
        <title>101 Dothideomycetes genomes: a test case for predicting lifestyles and emergence of pathogens.</title>
        <authorList>
            <person name="Haridas S."/>
            <person name="Albert R."/>
            <person name="Binder M."/>
            <person name="Bloem J."/>
            <person name="Labutti K."/>
            <person name="Salamov A."/>
            <person name="Andreopoulos B."/>
            <person name="Baker S."/>
            <person name="Barry K."/>
            <person name="Bills G."/>
            <person name="Bluhm B."/>
            <person name="Cannon C."/>
            <person name="Castanera R."/>
            <person name="Culley D."/>
            <person name="Daum C."/>
            <person name="Ezra D."/>
            <person name="Gonzalez J."/>
            <person name="Henrissat B."/>
            <person name="Kuo A."/>
            <person name="Liang C."/>
            <person name="Lipzen A."/>
            <person name="Lutzoni F."/>
            <person name="Magnuson J."/>
            <person name="Mondo S."/>
            <person name="Nolan M."/>
            <person name="Ohm R."/>
            <person name="Pangilinan J."/>
            <person name="Park H.-J."/>
            <person name="Ramirez L."/>
            <person name="Alfaro M."/>
            <person name="Sun H."/>
            <person name="Tritt A."/>
            <person name="Yoshinaga Y."/>
            <person name="Zwiers L.-H."/>
            <person name="Turgeon B."/>
            <person name="Goodwin S."/>
            <person name="Spatafora J."/>
            <person name="Crous P."/>
            <person name="Grigoriev I."/>
        </authorList>
    </citation>
    <scope>NUCLEOTIDE SEQUENCE</scope>
    <source>
        <strain evidence="5">CBS 125425</strain>
    </source>
</reference>
<comment type="caution">
    <text evidence="5">The sequence shown here is derived from an EMBL/GenBank/DDBJ whole genome shotgun (WGS) entry which is preliminary data.</text>
</comment>
<dbReference type="AlphaFoldDB" id="A0A9P4R7B5"/>
<dbReference type="GO" id="GO:0005375">
    <property type="term" value="F:copper ion transmembrane transporter activity"/>
    <property type="evidence" value="ECO:0007669"/>
    <property type="project" value="UniProtKB-UniRule"/>
</dbReference>
<evidence type="ECO:0000256" key="1">
    <source>
        <dbReference type="ARBA" id="ARBA00022692"/>
    </source>
</evidence>
<feature type="transmembrane region" description="Helical" evidence="4">
    <location>
        <begin position="38"/>
        <end position="57"/>
    </location>
</feature>
<organism evidence="5 6">
    <name type="scientific">Polyplosphaeria fusca</name>
    <dbReference type="NCBI Taxonomy" id="682080"/>
    <lineage>
        <taxon>Eukaryota</taxon>
        <taxon>Fungi</taxon>
        <taxon>Dikarya</taxon>
        <taxon>Ascomycota</taxon>
        <taxon>Pezizomycotina</taxon>
        <taxon>Dothideomycetes</taxon>
        <taxon>Pleosporomycetidae</taxon>
        <taxon>Pleosporales</taxon>
        <taxon>Tetraplosphaeriaceae</taxon>
        <taxon>Polyplosphaeria</taxon>
    </lineage>
</organism>
<dbReference type="EMBL" id="ML996099">
    <property type="protein sequence ID" value="KAF2740583.1"/>
    <property type="molecule type" value="Genomic_DNA"/>
</dbReference>
<keyword evidence="6" id="KW-1185">Reference proteome</keyword>
<dbReference type="OrthoDB" id="161814at2759"/>
<sequence length="184" mass="19985">MNHGGNSESNECKVSMLWNYNTIDACFLSPSWQIKNSGMMAASCVGVVLLCVILEALRRIGKQYDQHLVAQCKRQAAVLVASANGSGDAEKNGSCQVPQRRNKFAFRVSAFQQLARAIIHAVTFGVAYVVMLLAMYFNAYIFFSIVIGAGLGKYLCDWMVVVVENGSEEAPKPAGIEESTVCCG</sequence>
<proteinExistence type="inferred from homology"/>
<keyword evidence="3 4" id="KW-0472">Membrane</keyword>
<keyword evidence="1 4" id="KW-0812">Transmembrane</keyword>
<keyword evidence="4" id="KW-0813">Transport</keyword>
<dbReference type="PANTHER" id="PTHR12483">
    <property type="entry name" value="SOLUTE CARRIER FAMILY 31 COPPER TRANSPORTERS"/>
    <property type="match status" value="1"/>
</dbReference>
<keyword evidence="4" id="KW-0406">Ion transport</keyword>
<dbReference type="InterPro" id="IPR007274">
    <property type="entry name" value="Cop_transporter"/>
</dbReference>
<evidence type="ECO:0000313" key="6">
    <source>
        <dbReference type="Proteomes" id="UP000799444"/>
    </source>
</evidence>
<protein>
    <recommendedName>
        <fullName evidence="4">Copper transport protein</fullName>
    </recommendedName>
</protein>
<evidence type="ECO:0000256" key="2">
    <source>
        <dbReference type="ARBA" id="ARBA00022989"/>
    </source>
</evidence>
<dbReference type="GO" id="GO:0016020">
    <property type="term" value="C:membrane"/>
    <property type="evidence" value="ECO:0007669"/>
    <property type="project" value="UniProtKB-SubCell"/>
</dbReference>
<name>A0A9P4R7B5_9PLEO</name>